<feature type="transmembrane region" description="Helical" evidence="13">
    <location>
        <begin position="418"/>
        <end position="435"/>
    </location>
</feature>
<dbReference type="SUPFAM" id="SSF81660">
    <property type="entry name" value="Metal cation-transporting ATPase, ATP-binding domain N"/>
    <property type="match status" value="1"/>
</dbReference>
<evidence type="ECO:0000313" key="17">
    <source>
        <dbReference type="EMBL" id="CAH1118488.1"/>
    </source>
</evidence>
<feature type="domain" description="P5B-type ATPase N-terminal" evidence="16">
    <location>
        <begin position="40"/>
        <end position="167"/>
    </location>
</feature>
<keyword evidence="8 13" id="KW-0460">Magnesium</keyword>
<evidence type="ECO:0000256" key="10">
    <source>
        <dbReference type="ARBA" id="ARBA00022989"/>
    </source>
</evidence>
<evidence type="ECO:0000259" key="16">
    <source>
        <dbReference type="Pfam" id="PF12409"/>
    </source>
</evidence>
<dbReference type="PROSITE" id="PS01229">
    <property type="entry name" value="COF_2"/>
    <property type="match status" value="1"/>
</dbReference>
<reference evidence="17" key="1">
    <citation type="submission" date="2022-01" db="EMBL/GenBank/DDBJ databases">
        <authorList>
            <person name="King R."/>
        </authorList>
    </citation>
    <scope>NUCLEOTIDE SEQUENCE</scope>
</reference>
<evidence type="ECO:0000256" key="4">
    <source>
        <dbReference type="ARBA" id="ARBA00022692"/>
    </source>
</evidence>
<keyword evidence="18" id="KW-1185">Reference proteome</keyword>
<dbReference type="Gene3D" id="3.40.1110.10">
    <property type="entry name" value="Calcium-transporting ATPase, cytoplasmic domain N"/>
    <property type="match status" value="1"/>
</dbReference>
<feature type="domain" description="P-type ATPase A" evidence="15">
    <location>
        <begin position="283"/>
        <end position="401"/>
    </location>
</feature>
<dbReference type="InterPro" id="IPR023298">
    <property type="entry name" value="ATPase_P-typ_TM_dom_sf"/>
</dbReference>
<evidence type="ECO:0000256" key="14">
    <source>
        <dbReference type="SAM" id="MobiDB-lite"/>
    </source>
</evidence>
<dbReference type="FunFam" id="3.40.50.1000:FF:000068">
    <property type="entry name" value="Cation-transporting ATPase"/>
    <property type="match status" value="1"/>
</dbReference>
<dbReference type="SFLD" id="SFLDS00003">
    <property type="entry name" value="Haloacid_Dehalogenase"/>
    <property type="match status" value="1"/>
</dbReference>
<dbReference type="GO" id="GO:0140358">
    <property type="term" value="F:P-type transmembrane transporter activity"/>
    <property type="evidence" value="ECO:0007669"/>
    <property type="project" value="InterPro"/>
</dbReference>
<dbReference type="InterPro" id="IPR008250">
    <property type="entry name" value="ATPase_P-typ_transduc_dom_A_sf"/>
</dbReference>
<dbReference type="SFLD" id="SFLDG00002">
    <property type="entry name" value="C1.7:_P-type_atpase_like"/>
    <property type="match status" value="1"/>
</dbReference>
<dbReference type="Gene3D" id="2.70.150.10">
    <property type="entry name" value="Calcium-transporting ATPase, cytoplasmic transduction domain A"/>
    <property type="match status" value="1"/>
</dbReference>
<dbReference type="InterPro" id="IPR001757">
    <property type="entry name" value="P_typ_ATPase"/>
</dbReference>
<keyword evidence="5 13" id="KW-0479">Metal-binding</keyword>
<dbReference type="Pfam" id="PF12409">
    <property type="entry name" value="P5-ATPase"/>
    <property type="match status" value="1"/>
</dbReference>
<feature type="transmembrane region" description="Helical" evidence="13">
    <location>
        <begin position="58"/>
        <end position="77"/>
    </location>
</feature>
<dbReference type="NCBIfam" id="TIGR01657">
    <property type="entry name" value="P-ATPase-V"/>
    <property type="match status" value="1"/>
</dbReference>
<dbReference type="Pfam" id="PF00122">
    <property type="entry name" value="E1-E2_ATPase"/>
    <property type="match status" value="1"/>
</dbReference>
<dbReference type="PANTHER" id="PTHR45630">
    <property type="entry name" value="CATION-TRANSPORTING ATPASE-RELATED"/>
    <property type="match status" value="1"/>
</dbReference>
<feature type="transmembrane region" description="Helical" evidence="13">
    <location>
        <begin position="1051"/>
        <end position="1071"/>
    </location>
</feature>
<dbReference type="InterPro" id="IPR018303">
    <property type="entry name" value="ATPase_P-typ_P_site"/>
</dbReference>
<dbReference type="SUPFAM" id="SSF81665">
    <property type="entry name" value="Calcium ATPase, transmembrane domain M"/>
    <property type="match status" value="1"/>
</dbReference>
<keyword evidence="6 13" id="KW-0547">Nucleotide-binding</keyword>
<dbReference type="AlphaFoldDB" id="A0A9P0GQ88"/>
<feature type="transmembrane region" description="Helical" evidence="13">
    <location>
        <begin position="246"/>
        <end position="266"/>
    </location>
</feature>
<feature type="transmembrane region" description="Helical" evidence="13">
    <location>
        <begin position="972"/>
        <end position="996"/>
    </location>
</feature>
<dbReference type="SUPFAM" id="SSF56784">
    <property type="entry name" value="HAD-like"/>
    <property type="match status" value="1"/>
</dbReference>
<evidence type="ECO:0000256" key="5">
    <source>
        <dbReference type="ARBA" id="ARBA00022723"/>
    </source>
</evidence>
<evidence type="ECO:0000256" key="3">
    <source>
        <dbReference type="ARBA" id="ARBA00022553"/>
    </source>
</evidence>
<dbReference type="NCBIfam" id="TIGR01494">
    <property type="entry name" value="ATPase_P-type"/>
    <property type="match status" value="2"/>
</dbReference>
<dbReference type="Gene3D" id="1.20.1110.10">
    <property type="entry name" value="Calcium-transporting ATPase, transmembrane domain"/>
    <property type="match status" value="1"/>
</dbReference>
<dbReference type="PRINTS" id="PR00119">
    <property type="entry name" value="CATATPASE"/>
</dbReference>
<comment type="similarity">
    <text evidence="2 13">Belongs to the cation transport ATPase (P-type) (TC 3.A.3) family. Type V subfamily.</text>
</comment>
<name>A0A9P0GQ88_PHACE</name>
<evidence type="ECO:0000256" key="2">
    <source>
        <dbReference type="ARBA" id="ARBA00006000"/>
    </source>
</evidence>
<dbReference type="SUPFAM" id="SSF81653">
    <property type="entry name" value="Calcium ATPase, transduction domain A"/>
    <property type="match status" value="1"/>
</dbReference>
<dbReference type="PROSITE" id="PS00154">
    <property type="entry name" value="ATPASE_E1_E2"/>
    <property type="match status" value="1"/>
</dbReference>
<sequence>MVKTSTVEDDQVAHNKKETNYPQNNNEEKLIKVQYINHGEEDQMEIQGFVESKMKTNIIWLLYLLTAGVLRLFFHWYPHLHLKATHTRTNLKKAEKILIIDSYRKYKSYFVKHIKILEVKRNGNSDNKQPRQLKQEHILEFNLCDGRQKQLCQARIIRCKKLLYIWDDEKETFFKLAGFDKGLQRTELFSLKGQSKEKQDIKRIIYGENEISVPVQTITKLILLEALTPFYIFQLFSLTVWMVELYFHYTVAIIIMSVVGISTSVLQTRKNQKNLKGTVNFVDTATVCRGDNLYETIPTTELVPGDLIAIPYTGCDMHCDAVLLSGACVVNESMLTGESVPITKTPLPNNFIPYNLKEDVNHTLFSGTKVIQTRSKDDEKVLAVVIRTGYLTAKGELVRSILYPPPADFKFESDSYKFIGILAIIALVSVIYTIVSKLKRNILAVDILIKSLDVITIAVPPALPAAMTVGKLYALNRLKNQKIFCINSRVINVSGSIDCICFDKTGTLTEDELDMWGIVPVNNEIEDVLKDTKKLPLTSPLLRGMATCHSLTTINGELGGDPLDLKMFESTGWDLIDSVGSSKEHIIVKPKESQESLEIGIVKQFQFSSNLQRMSVISHSSDSNAFTAFCKGAPETIMTFSRQTSVPRKLLDRLKDYTQQGYRVIGLAKKDLQCLSTEEAKNLHREEVECDLDFVGLIILENKLKPESTEIIRTLKSANLKVVMITGDNIQTGVHIAKECGIVEPNEEIIEIVAEEISYSGKASIKYNVTNPATIQENCNANSLDIEKTGQRHYCFTVSGKSWANVMKYHPELVPKFVAKGLVFARMSGSQKQQLVEEFKNLGYYVAMCGDGANDCGALKAAHVGISLSEAESSVASPFTSKEQNISCVPKVIKEGRAALETSFGVFKVMLCSSLTELTSVLILYNIDANLGSLQFLFIDICLILNFASVFGNAKANETLHKSPPKTSLMGFIPISSMVCFMVLAIMFQLVGYYWIQTFDWFVPFKYNQSDDMNFLCYENYAVYATSIFQYIIMCVVFSKGKPYRKPLYTNIYFTLSLIIMTAISAYMVVIPMEWLRVLIELKLPPLEGRYTMIFIAFVNFVVCIIIEDLVVELFLGKMISPKFRNIQKIEQKFLSVLKDLNEEDRNWTMIEDVILNSHFENENKGVINNGFVGSQNNIVSKC</sequence>
<keyword evidence="7 13" id="KW-0067">ATP-binding</keyword>
<dbReference type="InterPro" id="IPR023214">
    <property type="entry name" value="HAD_sf"/>
</dbReference>
<dbReference type="Gene3D" id="3.40.50.1000">
    <property type="entry name" value="HAD superfamily/HAD-like"/>
    <property type="match status" value="1"/>
</dbReference>
<dbReference type="GO" id="GO:0015203">
    <property type="term" value="F:polyamine transmembrane transporter activity"/>
    <property type="evidence" value="ECO:0007669"/>
    <property type="project" value="TreeGrafter"/>
</dbReference>
<evidence type="ECO:0000256" key="7">
    <source>
        <dbReference type="ARBA" id="ARBA00022840"/>
    </source>
</evidence>
<gene>
    <name evidence="17" type="ORF">PHAECO_LOCUS2633</name>
</gene>
<evidence type="ECO:0000256" key="8">
    <source>
        <dbReference type="ARBA" id="ARBA00022842"/>
    </source>
</evidence>
<dbReference type="GO" id="GO:0005524">
    <property type="term" value="F:ATP binding"/>
    <property type="evidence" value="ECO:0007669"/>
    <property type="project" value="UniProtKB-UniRule"/>
</dbReference>
<dbReference type="FunFam" id="1.20.1110.10:FF:000023">
    <property type="entry name" value="Cation-transporting ATPase"/>
    <property type="match status" value="1"/>
</dbReference>
<feature type="transmembrane region" description="Helical" evidence="13">
    <location>
        <begin position="1021"/>
        <end position="1039"/>
    </location>
</feature>
<keyword evidence="4 13" id="KW-0812">Transmembrane</keyword>
<dbReference type="InterPro" id="IPR044492">
    <property type="entry name" value="P_typ_ATPase_HD_dom"/>
</dbReference>
<feature type="transmembrane region" description="Helical" evidence="13">
    <location>
        <begin position="1091"/>
        <end position="1116"/>
    </location>
</feature>
<comment type="subcellular location">
    <subcellularLocation>
        <location evidence="1 13">Membrane</location>
        <topology evidence="1 13">Multi-pass membrane protein</topology>
    </subcellularLocation>
</comment>
<dbReference type="GO" id="GO:0016020">
    <property type="term" value="C:membrane"/>
    <property type="evidence" value="ECO:0007669"/>
    <property type="project" value="UniProtKB-SubCell"/>
</dbReference>
<dbReference type="InterPro" id="IPR023299">
    <property type="entry name" value="ATPase_P-typ_cyto_dom_N"/>
</dbReference>
<keyword evidence="10 13" id="KW-1133">Transmembrane helix</keyword>
<dbReference type="EC" id="7.2.2.-" evidence="13"/>
<evidence type="ECO:0000256" key="12">
    <source>
        <dbReference type="ARBA" id="ARBA00049360"/>
    </source>
</evidence>
<dbReference type="GO" id="GO:0016887">
    <property type="term" value="F:ATP hydrolysis activity"/>
    <property type="evidence" value="ECO:0007669"/>
    <property type="project" value="InterPro"/>
</dbReference>
<evidence type="ECO:0000259" key="15">
    <source>
        <dbReference type="Pfam" id="PF00122"/>
    </source>
</evidence>
<feature type="transmembrane region" description="Helical" evidence="13">
    <location>
        <begin position="221"/>
        <end position="240"/>
    </location>
</feature>
<dbReference type="OrthoDB" id="48943at2759"/>
<comment type="catalytic activity">
    <reaction evidence="12 13">
        <text>ATP + H2O = ADP + phosphate + H(+)</text>
        <dbReference type="Rhea" id="RHEA:13065"/>
        <dbReference type="ChEBI" id="CHEBI:15377"/>
        <dbReference type="ChEBI" id="CHEBI:15378"/>
        <dbReference type="ChEBI" id="CHEBI:30616"/>
        <dbReference type="ChEBI" id="CHEBI:43474"/>
        <dbReference type="ChEBI" id="CHEBI:456216"/>
    </reaction>
</comment>
<dbReference type="PANTHER" id="PTHR45630:SF8">
    <property type="entry name" value="CATION-TRANSPORTING ATPASE"/>
    <property type="match status" value="1"/>
</dbReference>
<keyword evidence="9 13" id="KW-1278">Translocase</keyword>
<evidence type="ECO:0000256" key="1">
    <source>
        <dbReference type="ARBA" id="ARBA00004141"/>
    </source>
</evidence>
<evidence type="ECO:0000256" key="13">
    <source>
        <dbReference type="RuleBase" id="RU362082"/>
    </source>
</evidence>
<proteinExistence type="inferred from homology"/>
<accession>A0A9P0GQ88</accession>
<dbReference type="GO" id="GO:0046872">
    <property type="term" value="F:metal ion binding"/>
    <property type="evidence" value="ECO:0007669"/>
    <property type="project" value="UniProtKB-UniRule"/>
</dbReference>
<dbReference type="InterPro" id="IPR047819">
    <property type="entry name" value="P5A-ATPase_N"/>
</dbReference>
<evidence type="ECO:0000256" key="11">
    <source>
        <dbReference type="ARBA" id="ARBA00023136"/>
    </source>
</evidence>
<dbReference type="InterPro" id="IPR036412">
    <property type="entry name" value="HAD-like_sf"/>
</dbReference>
<evidence type="ECO:0000313" key="18">
    <source>
        <dbReference type="Proteomes" id="UP001153737"/>
    </source>
</evidence>
<keyword evidence="11 13" id="KW-0472">Membrane</keyword>
<protein>
    <recommendedName>
        <fullName evidence="13">Cation-transporting ATPase</fullName>
        <ecNumber evidence="13">7.2.2.-</ecNumber>
    </recommendedName>
</protein>
<dbReference type="InterPro" id="IPR059000">
    <property type="entry name" value="ATPase_P-type_domA"/>
</dbReference>
<organism evidence="17 18">
    <name type="scientific">Phaedon cochleariae</name>
    <name type="common">Mustard beetle</name>
    <dbReference type="NCBI Taxonomy" id="80249"/>
    <lineage>
        <taxon>Eukaryota</taxon>
        <taxon>Metazoa</taxon>
        <taxon>Ecdysozoa</taxon>
        <taxon>Arthropoda</taxon>
        <taxon>Hexapoda</taxon>
        <taxon>Insecta</taxon>
        <taxon>Pterygota</taxon>
        <taxon>Neoptera</taxon>
        <taxon>Endopterygota</taxon>
        <taxon>Coleoptera</taxon>
        <taxon>Polyphaga</taxon>
        <taxon>Cucujiformia</taxon>
        <taxon>Chrysomeloidea</taxon>
        <taxon>Chrysomelidae</taxon>
        <taxon>Chrysomelinae</taxon>
        <taxon>Chrysomelini</taxon>
        <taxon>Phaedon</taxon>
    </lineage>
</organism>
<dbReference type="Pfam" id="PF13246">
    <property type="entry name" value="Cation_ATPase"/>
    <property type="match status" value="1"/>
</dbReference>
<evidence type="ECO:0000256" key="9">
    <source>
        <dbReference type="ARBA" id="ARBA00022967"/>
    </source>
</evidence>
<dbReference type="GO" id="GO:0006874">
    <property type="term" value="P:intracellular calcium ion homeostasis"/>
    <property type="evidence" value="ECO:0007669"/>
    <property type="project" value="TreeGrafter"/>
</dbReference>
<dbReference type="GO" id="GO:0019829">
    <property type="term" value="F:ATPase-coupled monoatomic cation transmembrane transporter activity"/>
    <property type="evidence" value="ECO:0007669"/>
    <property type="project" value="UniProtKB-UniRule"/>
</dbReference>
<feature type="region of interest" description="Disordered" evidence="14">
    <location>
        <begin position="1"/>
        <end position="24"/>
    </location>
</feature>
<dbReference type="SFLD" id="SFLDF00027">
    <property type="entry name" value="p-type_atpase"/>
    <property type="match status" value="1"/>
</dbReference>
<evidence type="ECO:0000256" key="6">
    <source>
        <dbReference type="ARBA" id="ARBA00022741"/>
    </source>
</evidence>
<dbReference type="EMBL" id="OU896717">
    <property type="protein sequence ID" value="CAH1118488.1"/>
    <property type="molecule type" value="Genomic_DNA"/>
</dbReference>
<reference evidence="17" key="2">
    <citation type="submission" date="2022-10" db="EMBL/GenBank/DDBJ databases">
        <authorList>
            <consortium name="ENA_rothamsted_submissions"/>
            <consortium name="culmorum"/>
            <person name="King R."/>
        </authorList>
    </citation>
    <scope>NUCLEOTIDE SEQUENCE</scope>
</reference>
<dbReference type="InterPro" id="IPR006544">
    <property type="entry name" value="P-type_TPase_V"/>
</dbReference>
<keyword evidence="3" id="KW-0597">Phosphoprotein</keyword>
<dbReference type="Proteomes" id="UP001153737">
    <property type="component" value="Chromosome 11"/>
</dbReference>
<feature type="transmembrane region" description="Helical" evidence="13">
    <location>
        <begin position="933"/>
        <end position="951"/>
    </location>
</feature>